<dbReference type="Proteomes" id="UP000184488">
    <property type="component" value="Unassembled WGS sequence"/>
</dbReference>
<dbReference type="InterPro" id="IPR036696">
    <property type="entry name" value="YdfO-like_sf"/>
</dbReference>
<dbReference type="OrthoDB" id="1550456at2"/>
<dbReference type="SUPFAM" id="SSF160419">
    <property type="entry name" value="YdfO-like"/>
    <property type="match status" value="1"/>
</dbReference>
<dbReference type="EMBL" id="FQZI01000003">
    <property type="protein sequence ID" value="SHI92807.1"/>
    <property type="molecule type" value="Genomic_DNA"/>
</dbReference>
<evidence type="ECO:0000313" key="2">
    <source>
        <dbReference type="Proteomes" id="UP000184488"/>
    </source>
</evidence>
<dbReference type="InterPro" id="IPR009833">
    <property type="entry name" value="DUF1398"/>
</dbReference>
<dbReference type="Pfam" id="PF07166">
    <property type="entry name" value="DUF1398"/>
    <property type="match status" value="1"/>
</dbReference>
<accession>A0A1M6F525</accession>
<dbReference type="RefSeq" id="WP_073311194.1">
    <property type="nucleotide sequence ID" value="NZ_FQZI01000003.1"/>
</dbReference>
<dbReference type="Gene3D" id="3.30.1810.10">
    <property type="entry name" value="YdfO-like"/>
    <property type="match status" value="1"/>
</dbReference>
<keyword evidence="2" id="KW-1185">Reference proteome</keyword>
<organism evidence="1 2">
    <name type="scientific">Flavobacterium terrae</name>
    <dbReference type="NCBI Taxonomy" id="415425"/>
    <lineage>
        <taxon>Bacteria</taxon>
        <taxon>Pseudomonadati</taxon>
        <taxon>Bacteroidota</taxon>
        <taxon>Flavobacteriia</taxon>
        <taxon>Flavobacteriales</taxon>
        <taxon>Flavobacteriaceae</taxon>
        <taxon>Flavobacterium</taxon>
    </lineage>
</organism>
<reference evidence="2" key="1">
    <citation type="submission" date="2016-11" db="EMBL/GenBank/DDBJ databases">
        <authorList>
            <person name="Varghese N."/>
            <person name="Submissions S."/>
        </authorList>
    </citation>
    <scope>NUCLEOTIDE SEQUENCE [LARGE SCALE GENOMIC DNA]</scope>
    <source>
        <strain evidence="2">DSM 18829</strain>
    </source>
</reference>
<dbReference type="AlphaFoldDB" id="A0A1M6F525"/>
<name>A0A1M6F525_9FLAO</name>
<dbReference type="STRING" id="415425.SAMN05444363_2140"/>
<evidence type="ECO:0000313" key="1">
    <source>
        <dbReference type="EMBL" id="SHI92807.1"/>
    </source>
</evidence>
<proteinExistence type="predicted"/>
<protein>
    <submittedName>
        <fullName evidence="1">Uncharacterized conserved protein YbcV, DUF1398 family</fullName>
    </submittedName>
</protein>
<sequence>MFTIAQIKEAHSKVKSGADFPNYIKELVGLGVIGYETFVFDGHGVFEGSEQHKIHTESKYDDLVVSDFVNAEQFKSDLKAHQQGKTDYMTFCNDCAKSGIEKWVISMQKLTCTYFDKNGNELLQEIIPQ</sequence>
<gene>
    <name evidence="1" type="ORF">SAMN05444363_2140</name>
</gene>